<dbReference type="STRING" id="1464123.SAMN05444126_11723"/>
<keyword evidence="2" id="KW-0560">Oxidoreductase</keyword>
<keyword evidence="1" id="KW-0285">Flavoprotein</keyword>
<dbReference type="InterPro" id="IPR036188">
    <property type="entry name" value="FAD/NAD-bd_sf"/>
</dbReference>
<evidence type="ECO:0000313" key="4">
    <source>
        <dbReference type="EMBL" id="SES15364.1"/>
    </source>
</evidence>
<organism evidence="4 5">
    <name type="scientific">Salisediminibacterium halotolerans</name>
    <dbReference type="NCBI Taxonomy" id="517425"/>
    <lineage>
        <taxon>Bacteria</taxon>
        <taxon>Bacillati</taxon>
        <taxon>Bacillota</taxon>
        <taxon>Bacilli</taxon>
        <taxon>Bacillales</taxon>
        <taxon>Bacillaceae</taxon>
        <taxon>Salisediminibacterium</taxon>
    </lineage>
</organism>
<dbReference type="InterPro" id="IPR003953">
    <property type="entry name" value="FAD-dep_OxRdtase_2_FAD-bd"/>
</dbReference>
<feature type="domain" description="FAD-dependent oxidoreductase 2 FAD-binding" evidence="3">
    <location>
        <begin position="5"/>
        <end position="351"/>
    </location>
</feature>
<dbReference type="Gene3D" id="3.50.50.60">
    <property type="entry name" value="FAD/NAD(P)-binding domain"/>
    <property type="match status" value="1"/>
</dbReference>
<keyword evidence="5" id="KW-1185">Reference proteome</keyword>
<dbReference type="Pfam" id="PF00890">
    <property type="entry name" value="FAD_binding_2"/>
    <property type="match status" value="1"/>
</dbReference>
<protein>
    <submittedName>
        <fullName evidence="4">Glycerol-3-phosphate dehydrogenase subunit B</fullName>
    </submittedName>
</protein>
<evidence type="ECO:0000259" key="3">
    <source>
        <dbReference type="Pfam" id="PF00890"/>
    </source>
</evidence>
<evidence type="ECO:0000256" key="1">
    <source>
        <dbReference type="ARBA" id="ARBA00022630"/>
    </source>
</evidence>
<dbReference type="AlphaFoldDB" id="A0A1H9V1W9"/>
<gene>
    <name evidence="4" type="ORF">SAMN05444126_11723</name>
</gene>
<dbReference type="GO" id="GO:0016491">
    <property type="term" value="F:oxidoreductase activity"/>
    <property type="evidence" value="ECO:0007669"/>
    <property type="project" value="UniProtKB-KW"/>
</dbReference>
<reference evidence="5" key="1">
    <citation type="submission" date="2016-10" db="EMBL/GenBank/DDBJ databases">
        <authorList>
            <person name="de Groot N.N."/>
        </authorList>
    </citation>
    <scope>NUCLEOTIDE SEQUENCE [LARGE SCALE GENOMIC DNA]</scope>
    <source>
        <strain evidence="5">10nlg</strain>
    </source>
</reference>
<dbReference type="EMBL" id="FOGV01000017">
    <property type="protein sequence ID" value="SES15364.1"/>
    <property type="molecule type" value="Genomic_DNA"/>
</dbReference>
<dbReference type="Proteomes" id="UP000199318">
    <property type="component" value="Unassembled WGS sequence"/>
</dbReference>
<accession>A0A1H9V1W9</accession>
<dbReference type="RefSeq" id="WP_093073372.1">
    <property type="nucleotide sequence ID" value="NZ_FOGV01000017.1"/>
</dbReference>
<evidence type="ECO:0000313" key="5">
    <source>
        <dbReference type="Proteomes" id="UP000199318"/>
    </source>
</evidence>
<sequence length="383" mass="40353">MYNTAVIGQGLTGLFAAILSAENGGKTAVISNGAGKWLQSSGLFDFTPGFAGDHDSWSKQFGPAGSDPKKAVDTFLQLTREVGYPYAGSFEQTVTVVTGSGHLKQTQLYPPTMRPIPDKGNLLVVGFEEVIDFQPAQAAGNLQRECPGCNVSELKVSLGERSSRGMSQTDAARLLDRNGVRQAVIASLKAALTDRDAGAPDVVVFPALLGMKNWAEAVNDFEEAFGCAVTEAPGLPPNAGALRLYQLLKKRAVRLGVRFYENTAVNGAKIAGNRIDSLRLEQGVRRQNLQAEQFVAATGGILGSGLIDTLDGFVETALELEVDANGAIIEVPENLYPVGAAAGIDKTRCGITGGIYSLVSGYDAVDQITAKRKGGDSRARTGA</sequence>
<proteinExistence type="predicted"/>
<name>A0A1H9V1W9_9BACI</name>
<dbReference type="SUPFAM" id="SSF51905">
    <property type="entry name" value="FAD/NAD(P)-binding domain"/>
    <property type="match status" value="1"/>
</dbReference>
<comment type="caution">
    <text evidence="4">The sequence shown here is derived from an EMBL/GenBank/DDBJ whole genome shotgun (WGS) entry which is preliminary data.</text>
</comment>
<evidence type="ECO:0000256" key="2">
    <source>
        <dbReference type="ARBA" id="ARBA00023002"/>
    </source>
</evidence>